<protein>
    <submittedName>
        <fullName evidence="2">Uncharacterized protein</fullName>
    </submittedName>
</protein>
<dbReference type="RefSeq" id="XP_041196153.1">
    <property type="nucleotide sequence ID" value="XM_041339670.1"/>
</dbReference>
<dbReference type="AlphaFoldDB" id="A0A9P7EHC6"/>
<feature type="transmembrane region" description="Helical" evidence="1">
    <location>
        <begin position="169"/>
        <end position="190"/>
    </location>
</feature>
<feature type="transmembrane region" description="Helical" evidence="1">
    <location>
        <begin position="124"/>
        <end position="149"/>
    </location>
</feature>
<dbReference type="GeneID" id="64633686"/>
<evidence type="ECO:0000256" key="1">
    <source>
        <dbReference type="SAM" id="Phobius"/>
    </source>
</evidence>
<evidence type="ECO:0000313" key="3">
    <source>
        <dbReference type="Proteomes" id="UP000807769"/>
    </source>
</evidence>
<keyword evidence="1" id="KW-0472">Membrane</keyword>
<accession>A0A9P7EHC6</accession>
<dbReference type="OrthoDB" id="3350812at2759"/>
<keyword evidence="1" id="KW-0812">Transmembrane</keyword>
<evidence type="ECO:0000313" key="2">
    <source>
        <dbReference type="EMBL" id="KAG1821086.1"/>
    </source>
</evidence>
<sequence length="238" mass="26451">MVPLFDQADVSIGITLQHSDYIFIAIACLWVYDFALTLDKDEFYNLDFPSSPAQLCLHLTHRNRTVLRRITLYVESLGGDGSQMADNMLQHCVVVTLTLSDSSSAVMQSPIPKVASCYNSKQSLIVIVAYVLLVITEIEILSFMLYHSWNDYREHGNDAPLVRVLVRHNIFYFACGLVSSTMAVVAVVALPASYADAVSEILATCMHRELYNTAHHTEETFTGNVSLPLVFAPALSEV</sequence>
<keyword evidence="3" id="KW-1185">Reference proteome</keyword>
<organism evidence="2 3">
    <name type="scientific">Suillus subaureus</name>
    <dbReference type="NCBI Taxonomy" id="48587"/>
    <lineage>
        <taxon>Eukaryota</taxon>
        <taxon>Fungi</taxon>
        <taxon>Dikarya</taxon>
        <taxon>Basidiomycota</taxon>
        <taxon>Agaricomycotina</taxon>
        <taxon>Agaricomycetes</taxon>
        <taxon>Agaricomycetidae</taxon>
        <taxon>Boletales</taxon>
        <taxon>Suillineae</taxon>
        <taxon>Suillaceae</taxon>
        <taxon>Suillus</taxon>
    </lineage>
</organism>
<keyword evidence="1" id="KW-1133">Transmembrane helix</keyword>
<dbReference type="Proteomes" id="UP000807769">
    <property type="component" value="Unassembled WGS sequence"/>
</dbReference>
<comment type="caution">
    <text evidence="2">The sequence shown here is derived from an EMBL/GenBank/DDBJ whole genome shotgun (WGS) entry which is preliminary data.</text>
</comment>
<proteinExistence type="predicted"/>
<dbReference type="EMBL" id="JABBWG010000007">
    <property type="protein sequence ID" value="KAG1821086.1"/>
    <property type="molecule type" value="Genomic_DNA"/>
</dbReference>
<gene>
    <name evidence="2" type="ORF">BJ212DRAFT_1478182</name>
</gene>
<feature type="transmembrane region" description="Helical" evidence="1">
    <location>
        <begin position="20"/>
        <end position="38"/>
    </location>
</feature>
<reference evidence="2" key="1">
    <citation type="journal article" date="2020" name="New Phytol.">
        <title>Comparative genomics reveals dynamic genome evolution in host specialist ectomycorrhizal fungi.</title>
        <authorList>
            <person name="Lofgren L.A."/>
            <person name="Nguyen N.H."/>
            <person name="Vilgalys R."/>
            <person name="Ruytinx J."/>
            <person name="Liao H.L."/>
            <person name="Branco S."/>
            <person name="Kuo A."/>
            <person name="LaButti K."/>
            <person name="Lipzen A."/>
            <person name="Andreopoulos W."/>
            <person name="Pangilinan J."/>
            <person name="Riley R."/>
            <person name="Hundley H."/>
            <person name="Na H."/>
            <person name="Barry K."/>
            <person name="Grigoriev I.V."/>
            <person name="Stajich J.E."/>
            <person name="Kennedy P.G."/>
        </authorList>
    </citation>
    <scope>NUCLEOTIDE SEQUENCE</scope>
    <source>
        <strain evidence="2">MN1</strain>
    </source>
</reference>
<name>A0A9P7EHC6_9AGAM</name>